<proteinExistence type="predicted"/>
<protein>
    <submittedName>
        <fullName evidence="10">Response regulator transcription factor</fullName>
    </submittedName>
</protein>
<evidence type="ECO:0000256" key="4">
    <source>
        <dbReference type="ARBA" id="ARBA00023125"/>
    </source>
</evidence>
<feature type="modified residue" description="4-aspartylphosphate" evidence="6">
    <location>
        <position position="52"/>
    </location>
</feature>
<keyword evidence="2" id="KW-0902">Two-component regulatory system</keyword>
<evidence type="ECO:0000256" key="6">
    <source>
        <dbReference type="PROSITE-ProRule" id="PRU00169"/>
    </source>
</evidence>
<reference evidence="10 11" key="1">
    <citation type="submission" date="2020-08" db="EMBL/GenBank/DDBJ databases">
        <title>Genome sequence of Erysipelothrix inopinata DSM 15511T.</title>
        <authorList>
            <person name="Hyun D.-W."/>
            <person name="Bae J.-W."/>
        </authorList>
    </citation>
    <scope>NUCLEOTIDE SEQUENCE [LARGE SCALE GENOMIC DNA]</scope>
    <source>
        <strain evidence="10 11">DSM 15511</strain>
    </source>
</reference>
<accession>A0A7G9RWM1</accession>
<keyword evidence="1 6" id="KW-0597">Phosphoprotein</keyword>
<evidence type="ECO:0000313" key="10">
    <source>
        <dbReference type="EMBL" id="QNN59996.1"/>
    </source>
</evidence>
<dbReference type="FunFam" id="1.10.10.10:FF:000018">
    <property type="entry name" value="DNA-binding response regulator ResD"/>
    <property type="match status" value="1"/>
</dbReference>
<dbReference type="CDD" id="cd17574">
    <property type="entry name" value="REC_OmpR"/>
    <property type="match status" value="1"/>
</dbReference>
<dbReference type="PANTHER" id="PTHR48111">
    <property type="entry name" value="REGULATOR OF RPOS"/>
    <property type="match status" value="1"/>
</dbReference>
<name>A0A7G9RWM1_9FIRM</name>
<organism evidence="10 11">
    <name type="scientific">Erysipelothrix inopinata</name>
    <dbReference type="NCBI Taxonomy" id="225084"/>
    <lineage>
        <taxon>Bacteria</taxon>
        <taxon>Bacillati</taxon>
        <taxon>Bacillota</taxon>
        <taxon>Erysipelotrichia</taxon>
        <taxon>Erysipelotrichales</taxon>
        <taxon>Erysipelotrichaceae</taxon>
        <taxon>Erysipelothrix</taxon>
    </lineage>
</organism>
<evidence type="ECO:0000313" key="11">
    <source>
        <dbReference type="Proteomes" id="UP000515928"/>
    </source>
</evidence>
<dbReference type="InterPro" id="IPR036388">
    <property type="entry name" value="WH-like_DNA-bd_sf"/>
</dbReference>
<evidence type="ECO:0000256" key="3">
    <source>
        <dbReference type="ARBA" id="ARBA00023015"/>
    </source>
</evidence>
<dbReference type="GO" id="GO:0000156">
    <property type="term" value="F:phosphorelay response regulator activity"/>
    <property type="evidence" value="ECO:0007669"/>
    <property type="project" value="TreeGrafter"/>
</dbReference>
<dbReference type="EMBL" id="CP060715">
    <property type="protein sequence ID" value="QNN59996.1"/>
    <property type="molecule type" value="Genomic_DNA"/>
</dbReference>
<dbReference type="Pfam" id="PF00486">
    <property type="entry name" value="Trans_reg_C"/>
    <property type="match status" value="1"/>
</dbReference>
<feature type="DNA-binding region" description="OmpR/PhoB-type" evidence="7">
    <location>
        <begin position="125"/>
        <end position="221"/>
    </location>
</feature>
<feature type="domain" description="Response regulatory" evidence="8">
    <location>
        <begin position="3"/>
        <end position="116"/>
    </location>
</feature>
<gene>
    <name evidence="10" type="ORF">H9L01_06315</name>
</gene>
<evidence type="ECO:0000259" key="8">
    <source>
        <dbReference type="PROSITE" id="PS50110"/>
    </source>
</evidence>
<evidence type="ECO:0000256" key="7">
    <source>
        <dbReference type="PROSITE-ProRule" id="PRU01091"/>
    </source>
</evidence>
<feature type="domain" description="OmpR/PhoB-type" evidence="9">
    <location>
        <begin position="125"/>
        <end position="221"/>
    </location>
</feature>
<dbReference type="PROSITE" id="PS51755">
    <property type="entry name" value="OMPR_PHOB"/>
    <property type="match status" value="1"/>
</dbReference>
<sequence length="224" mass="26427">MKNILIVDDEADIRNLIRKYAEFEGYFVDEASNGLEAIDKVRSFTYDLIILDVMMDGLNGFETCRAIRKEFDTPIIMLTAKTQNQDKYQGFDLGVDDYVTKPFSPKELMYRIQAVLKRSLNESTLTQYKWQQLCINKQAHTVTINDEPVELTPKEYELLLLFVENRGIVLQREQILNHVWGYDFDGDDRTLDTHIKRLRRKLKQYSSWIVTVRSVGYRFEPKEH</sequence>
<dbReference type="KEGG" id="eio:H9L01_06315"/>
<dbReference type="Gene3D" id="3.40.50.2300">
    <property type="match status" value="1"/>
</dbReference>
<keyword evidence="4 7" id="KW-0238">DNA-binding</keyword>
<dbReference type="Gene3D" id="1.10.10.10">
    <property type="entry name" value="Winged helix-like DNA-binding domain superfamily/Winged helix DNA-binding domain"/>
    <property type="match status" value="1"/>
</dbReference>
<dbReference type="SMART" id="SM00448">
    <property type="entry name" value="REC"/>
    <property type="match status" value="1"/>
</dbReference>
<evidence type="ECO:0000256" key="1">
    <source>
        <dbReference type="ARBA" id="ARBA00022553"/>
    </source>
</evidence>
<keyword evidence="11" id="KW-1185">Reference proteome</keyword>
<dbReference type="CDD" id="cd00383">
    <property type="entry name" value="trans_reg_C"/>
    <property type="match status" value="1"/>
</dbReference>
<keyword evidence="3" id="KW-0805">Transcription regulation</keyword>
<dbReference type="PROSITE" id="PS50110">
    <property type="entry name" value="RESPONSE_REGULATORY"/>
    <property type="match status" value="1"/>
</dbReference>
<dbReference type="PANTHER" id="PTHR48111:SF21">
    <property type="entry name" value="DNA-BINDING DUAL MASTER TRANSCRIPTIONAL REGULATOR RPAA"/>
    <property type="match status" value="1"/>
</dbReference>
<evidence type="ECO:0000256" key="2">
    <source>
        <dbReference type="ARBA" id="ARBA00023012"/>
    </source>
</evidence>
<dbReference type="GO" id="GO:0005829">
    <property type="term" value="C:cytosol"/>
    <property type="evidence" value="ECO:0007669"/>
    <property type="project" value="TreeGrafter"/>
</dbReference>
<keyword evidence="5" id="KW-0804">Transcription</keyword>
<dbReference type="SMART" id="SM00862">
    <property type="entry name" value="Trans_reg_C"/>
    <property type="match status" value="1"/>
</dbReference>
<dbReference type="GO" id="GO:0032993">
    <property type="term" value="C:protein-DNA complex"/>
    <property type="evidence" value="ECO:0007669"/>
    <property type="project" value="TreeGrafter"/>
</dbReference>
<dbReference type="AlphaFoldDB" id="A0A7G9RWM1"/>
<dbReference type="InterPro" id="IPR001789">
    <property type="entry name" value="Sig_transdc_resp-reg_receiver"/>
</dbReference>
<evidence type="ECO:0000259" key="9">
    <source>
        <dbReference type="PROSITE" id="PS51755"/>
    </source>
</evidence>
<dbReference type="FunFam" id="3.40.50.2300:FF:000001">
    <property type="entry name" value="DNA-binding response regulator PhoB"/>
    <property type="match status" value="1"/>
</dbReference>
<dbReference type="InterPro" id="IPR001867">
    <property type="entry name" value="OmpR/PhoB-type_DNA-bd"/>
</dbReference>
<dbReference type="InterPro" id="IPR039420">
    <property type="entry name" value="WalR-like"/>
</dbReference>
<dbReference type="GO" id="GO:0006355">
    <property type="term" value="P:regulation of DNA-templated transcription"/>
    <property type="evidence" value="ECO:0007669"/>
    <property type="project" value="InterPro"/>
</dbReference>
<dbReference type="GO" id="GO:0000976">
    <property type="term" value="F:transcription cis-regulatory region binding"/>
    <property type="evidence" value="ECO:0007669"/>
    <property type="project" value="TreeGrafter"/>
</dbReference>
<dbReference type="Gene3D" id="6.10.250.690">
    <property type="match status" value="1"/>
</dbReference>
<evidence type="ECO:0000256" key="5">
    <source>
        <dbReference type="ARBA" id="ARBA00023163"/>
    </source>
</evidence>
<dbReference type="InterPro" id="IPR011006">
    <property type="entry name" value="CheY-like_superfamily"/>
</dbReference>
<dbReference type="Proteomes" id="UP000515928">
    <property type="component" value="Chromosome"/>
</dbReference>
<dbReference type="SUPFAM" id="SSF52172">
    <property type="entry name" value="CheY-like"/>
    <property type="match status" value="1"/>
</dbReference>
<dbReference type="Pfam" id="PF00072">
    <property type="entry name" value="Response_reg"/>
    <property type="match status" value="1"/>
</dbReference>
<dbReference type="RefSeq" id="WP_187533129.1">
    <property type="nucleotide sequence ID" value="NZ_CBCSHU010000002.1"/>
</dbReference>